<feature type="region of interest" description="Disordered" evidence="1">
    <location>
        <begin position="68"/>
        <end position="97"/>
    </location>
</feature>
<comment type="caution">
    <text evidence="2">The sequence shown here is derived from an EMBL/GenBank/DDBJ whole genome shotgun (WGS) entry which is preliminary data.</text>
</comment>
<dbReference type="Proteomes" id="UP001219525">
    <property type="component" value="Unassembled WGS sequence"/>
</dbReference>
<name>A0AAD6Y2J7_9AGAR</name>
<proteinExistence type="predicted"/>
<keyword evidence="3" id="KW-1185">Reference proteome</keyword>
<gene>
    <name evidence="2" type="ORF">GGX14DRAFT_374467</name>
</gene>
<feature type="compositionally biased region" description="Polar residues" evidence="1">
    <location>
        <begin position="81"/>
        <end position="91"/>
    </location>
</feature>
<evidence type="ECO:0000313" key="3">
    <source>
        <dbReference type="Proteomes" id="UP001219525"/>
    </source>
</evidence>
<dbReference type="EMBL" id="JARJCW010000074">
    <property type="protein sequence ID" value="KAJ7198077.1"/>
    <property type="molecule type" value="Genomic_DNA"/>
</dbReference>
<organism evidence="2 3">
    <name type="scientific">Mycena pura</name>
    <dbReference type="NCBI Taxonomy" id="153505"/>
    <lineage>
        <taxon>Eukaryota</taxon>
        <taxon>Fungi</taxon>
        <taxon>Dikarya</taxon>
        <taxon>Basidiomycota</taxon>
        <taxon>Agaricomycotina</taxon>
        <taxon>Agaricomycetes</taxon>
        <taxon>Agaricomycetidae</taxon>
        <taxon>Agaricales</taxon>
        <taxon>Marasmiineae</taxon>
        <taxon>Mycenaceae</taxon>
        <taxon>Mycena</taxon>
    </lineage>
</organism>
<evidence type="ECO:0000313" key="2">
    <source>
        <dbReference type="EMBL" id="KAJ7198077.1"/>
    </source>
</evidence>
<accession>A0AAD6Y2J7</accession>
<reference evidence="2" key="1">
    <citation type="submission" date="2023-03" db="EMBL/GenBank/DDBJ databases">
        <title>Massive genome expansion in bonnet fungi (Mycena s.s.) driven by repeated elements and novel gene families across ecological guilds.</title>
        <authorList>
            <consortium name="Lawrence Berkeley National Laboratory"/>
            <person name="Harder C.B."/>
            <person name="Miyauchi S."/>
            <person name="Viragh M."/>
            <person name="Kuo A."/>
            <person name="Thoen E."/>
            <person name="Andreopoulos B."/>
            <person name="Lu D."/>
            <person name="Skrede I."/>
            <person name="Drula E."/>
            <person name="Henrissat B."/>
            <person name="Morin E."/>
            <person name="Kohler A."/>
            <person name="Barry K."/>
            <person name="LaButti K."/>
            <person name="Morin E."/>
            <person name="Salamov A."/>
            <person name="Lipzen A."/>
            <person name="Mereny Z."/>
            <person name="Hegedus B."/>
            <person name="Baldrian P."/>
            <person name="Stursova M."/>
            <person name="Weitz H."/>
            <person name="Taylor A."/>
            <person name="Grigoriev I.V."/>
            <person name="Nagy L.G."/>
            <person name="Martin F."/>
            <person name="Kauserud H."/>
        </authorList>
    </citation>
    <scope>NUCLEOTIDE SEQUENCE</scope>
    <source>
        <strain evidence="2">9144</strain>
    </source>
</reference>
<evidence type="ECO:0000256" key="1">
    <source>
        <dbReference type="SAM" id="MobiDB-lite"/>
    </source>
</evidence>
<feature type="non-terminal residue" evidence="2">
    <location>
        <position position="1"/>
    </location>
</feature>
<sequence>GKATCPQCGELRSYGTAGILNLVKTHLDTQKCQAAARKRDKQPRANTSLKNFFFKKAVPRFLSSTVKAPSPIRGDGPSSGLHASSMETMPQSPVPVATRPLASRTIQLLDQLRKKIELIPSTVPLATSLNPLSDFSGDPKGFVSDTTPPSELWEHLSNTFHRVFGYGNGHGHRVSMVERGPLGLDGFLRFLDYFVRERGLEGGPVEVKIEQMIEAVQSVCPVLGPWSPCRHRCRRCTVWVCILWTAAGEQIELENSVSDPGISSDSGPATPVAIDVDAPMDVEITEIPMVGAPSKSSHRPQRNPLCKGFIFPFSGAGQTASSDYPYGLHDIMTLPWTYSSSTDGILTLRSTACVKTGANGRSNCWACGDLANEPTLQGILNRAKDGIDERANYAYHPISGLVTLLRRQNKRIDELRLRGFNAVKRIAAQAKSLTDHKRFVRAIGSGKVENVDRLVRVQLKRKQGIRGIISTYDKAAQGIYHPKSYTEEDDLRGVLLWKLAGNRVADFAHRALGLPSRTTLRKRTTVPPIVPSAGKPEVAEVARNVSACFEGISDILAVKKPKHAVLMFDEIATERRARWDPKTNNFLGVCREHANKVSLQFNSDQDLEELFRAKEEDKVHFAGEATVAAIGMLTDERRLYAARPILISGDCKKESGVEHLGNVLNPTIDGMNSKRNLTGLRIVSLASDGEARRGKAFVEKTFSHQLSPDSDIYPLLKDLEFMDFHVGEDDLTGDKDFKHVFKRLRNRLLRARGMSVFGVSINPAIIRSHLLSAGLSSQHVNAMLNPEDKQDVKVACTLLKDIWSLPPAPEGSRPGVASVREAVRTIGALFYHLVFPYLCVDLTISEQLEHLSAAAHLNLILFRDSQKDALPTLLFTDIMIMIKNAYFCVAKAKVDDPTGNFWLILLGTDRLEELFGILRTMIGNDRNLDQLQLAERITGTTEVANIFAMYPHWDRAPRRLQLPTLARDSSELPERADHIKPPSWRGDTSLSNVTPFTCWIRGRRIIEAECPSLAKHFRALDEAYSASILSPLGELLVYKEPDPDDNEDDDEEAEPIAALPVSPDLEDAAADEEVFAEPAPAFTNFITVANKPLRKTRALALMQKFGYRAGSTDRLKRVADVQRYSAKADEPSSTIIESDAPYLLLSEPIATLVRCQEKLFVCIGEVVDIRLDSKSVEQLSIGVLQERKVTVHFQILHLIPATTEDDPESKHDWRSSGSSRTVLTTAGRLVLPVDPALSTRVAGQPHYLFESSVLRAFGAQLLEEVTLPLNKAIPKFTPTSNFPYRERTGKSRATFF</sequence>
<protein>
    <submittedName>
        <fullName evidence="2">Uncharacterized protein</fullName>
    </submittedName>
</protein>